<dbReference type="AlphaFoldDB" id="A0AAN9Q0I8"/>
<dbReference type="EMBL" id="JAYKXN010000001">
    <property type="protein sequence ID" value="KAK7319640.1"/>
    <property type="molecule type" value="Genomic_DNA"/>
</dbReference>
<organism evidence="2 3">
    <name type="scientific">Clitoria ternatea</name>
    <name type="common">Butterfly pea</name>
    <dbReference type="NCBI Taxonomy" id="43366"/>
    <lineage>
        <taxon>Eukaryota</taxon>
        <taxon>Viridiplantae</taxon>
        <taxon>Streptophyta</taxon>
        <taxon>Embryophyta</taxon>
        <taxon>Tracheophyta</taxon>
        <taxon>Spermatophyta</taxon>
        <taxon>Magnoliopsida</taxon>
        <taxon>eudicotyledons</taxon>
        <taxon>Gunneridae</taxon>
        <taxon>Pentapetalae</taxon>
        <taxon>rosids</taxon>
        <taxon>fabids</taxon>
        <taxon>Fabales</taxon>
        <taxon>Fabaceae</taxon>
        <taxon>Papilionoideae</taxon>
        <taxon>50 kb inversion clade</taxon>
        <taxon>NPAAA clade</taxon>
        <taxon>indigoferoid/millettioid clade</taxon>
        <taxon>Phaseoleae</taxon>
        <taxon>Clitoria</taxon>
    </lineage>
</organism>
<name>A0AAN9Q0I8_CLITE</name>
<proteinExistence type="predicted"/>
<dbReference type="Proteomes" id="UP001359559">
    <property type="component" value="Unassembled WGS sequence"/>
</dbReference>
<feature type="compositionally biased region" description="Basic and acidic residues" evidence="1">
    <location>
        <begin position="16"/>
        <end position="33"/>
    </location>
</feature>
<gene>
    <name evidence="2" type="ORF">RJT34_04363</name>
</gene>
<evidence type="ECO:0000313" key="2">
    <source>
        <dbReference type="EMBL" id="KAK7319640.1"/>
    </source>
</evidence>
<feature type="region of interest" description="Disordered" evidence="1">
    <location>
        <begin position="1"/>
        <end position="80"/>
    </location>
</feature>
<accession>A0AAN9Q0I8</accession>
<comment type="caution">
    <text evidence="2">The sequence shown here is derived from an EMBL/GenBank/DDBJ whole genome shotgun (WGS) entry which is preliminary data.</text>
</comment>
<evidence type="ECO:0000313" key="3">
    <source>
        <dbReference type="Proteomes" id="UP001359559"/>
    </source>
</evidence>
<reference evidence="2 3" key="1">
    <citation type="submission" date="2024-01" db="EMBL/GenBank/DDBJ databases">
        <title>The genomes of 5 underutilized Papilionoideae crops provide insights into root nodulation and disease resistance.</title>
        <authorList>
            <person name="Yuan L."/>
        </authorList>
    </citation>
    <scope>NUCLEOTIDE SEQUENCE [LARGE SCALE GENOMIC DNA]</scope>
    <source>
        <strain evidence="2">LY-2023</strain>
        <tissue evidence="2">Leaf</tissue>
    </source>
</reference>
<sequence>MASIAAHSWGASDPNQKAEDSEQLRKEVLENSKEMPQQRSEKSLLEPSNIQYKSAQDLGNTSGAVSPNPSEKAPVTSQNTVDNVIKTTNMAFVTNLHPPNSSDPCILSLPNQNSFFPFPMAPTANHSPQDKSNLLQNPLKDQHLTKFENSSPPPQLSHTPVQNIQTYPHLPEHALYPLTQPYLVSSPPNIPLSHTTYIVELPDDSPTPPTTKAIPPHYESILSNGVQEVLNLKRGRDDYEDFLFTKKRLLQLTDSDYQAIHLNQYGSNNYPFLSEAE</sequence>
<protein>
    <submittedName>
        <fullName evidence="2">Uncharacterized protein</fullName>
    </submittedName>
</protein>
<evidence type="ECO:0000256" key="1">
    <source>
        <dbReference type="SAM" id="MobiDB-lite"/>
    </source>
</evidence>
<feature type="compositionally biased region" description="Polar residues" evidence="1">
    <location>
        <begin position="46"/>
        <end position="80"/>
    </location>
</feature>
<keyword evidence="3" id="KW-1185">Reference proteome</keyword>